<sequence length="473" mass="53045">MSGPKTPLSSEPPSTSLMESLPFPQELCEEIIDRLQGSQSTLKACILVCRAWLPRARIHLFHNMTFPPKSHDTHTGTRPKRTDDQLEIALHHLVKDMKASSLSSSWASCVRNLTIDGMIWTPALTSLIPKGILENLPFHCLESITIKRFYNLVLLRREYFHDLFQQNAGLKSLSLDQNDFNATYFFQIMSVPASLNAGMQTVSLRNVGLSSPHWQVDRLDRLLNGLLLPLGQPKPLHTLELTSILPSDIKLIGQAFFNHPRSLFRIGSLRTVILTLTSINHNLLDFECILSHQRCQITCVKLTIFSDCLIGDILPLCHLSTLTDLELTFAGYQINSSQVSGFVEPSTFFQAGQLDTCSNLRSLSIRFVTGLGNKSTGSISAHNLALSASMLIFTYQEERWLQRLNKVLLRIDRALAALSPRIPGVGSVGISVSQRFSDEINVNWILQRFLTTLEVRDLDVGVIEVEEYGMYSL</sequence>
<organism evidence="1 2">
    <name type="scientific">Marasmiellus scandens</name>
    <dbReference type="NCBI Taxonomy" id="2682957"/>
    <lineage>
        <taxon>Eukaryota</taxon>
        <taxon>Fungi</taxon>
        <taxon>Dikarya</taxon>
        <taxon>Basidiomycota</taxon>
        <taxon>Agaricomycotina</taxon>
        <taxon>Agaricomycetes</taxon>
        <taxon>Agaricomycetidae</taxon>
        <taxon>Agaricales</taxon>
        <taxon>Marasmiineae</taxon>
        <taxon>Omphalotaceae</taxon>
        <taxon>Marasmiellus</taxon>
    </lineage>
</organism>
<dbReference type="Proteomes" id="UP001498398">
    <property type="component" value="Unassembled WGS sequence"/>
</dbReference>
<gene>
    <name evidence="1" type="ORF">VKT23_016071</name>
</gene>
<evidence type="ECO:0000313" key="1">
    <source>
        <dbReference type="EMBL" id="KAK7442474.1"/>
    </source>
</evidence>
<evidence type="ECO:0000313" key="2">
    <source>
        <dbReference type="Proteomes" id="UP001498398"/>
    </source>
</evidence>
<evidence type="ECO:0008006" key="3">
    <source>
        <dbReference type="Google" id="ProtNLM"/>
    </source>
</evidence>
<comment type="caution">
    <text evidence="1">The sequence shown here is derived from an EMBL/GenBank/DDBJ whole genome shotgun (WGS) entry which is preliminary data.</text>
</comment>
<accession>A0ABR1IYT2</accession>
<dbReference type="EMBL" id="JBANRG010000058">
    <property type="protein sequence ID" value="KAK7442474.1"/>
    <property type="molecule type" value="Genomic_DNA"/>
</dbReference>
<reference evidence="1 2" key="1">
    <citation type="submission" date="2024-01" db="EMBL/GenBank/DDBJ databases">
        <title>A draft genome for the cacao thread blight pathogen Marasmiellus scandens.</title>
        <authorList>
            <person name="Baruah I.K."/>
            <person name="Leung J."/>
            <person name="Bukari Y."/>
            <person name="Amoako-Attah I."/>
            <person name="Meinhardt L.W."/>
            <person name="Bailey B.A."/>
            <person name="Cohen S.P."/>
        </authorList>
    </citation>
    <scope>NUCLEOTIDE SEQUENCE [LARGE SCALE GENOMIC DNA]</scope>
    <source>
        <strain evidence="1 2">GH-19</strain>
    </source>
</reference>
<proteinExistence type="predicted"/>
<name>A0ABR1IYT2_9AGAR</name>
<keyword evidence="2" id="KW-1185">Reference proteome</keyword>
<protein>
    <recommendedName>
        <fullName evidence="3">F-box domain-containing protein</fullName>
    </recommendedName>
</protein>